<reference evidence="2" key="2">
    <citation type="submission" date="2021-08" db="EMBL/GenBank/DDBJ databases">
        <authorList>
            <person name="Tani A."/>
            <person name="Ola A."/>
            <person name="Ogura Y."/>
            <person name="Katsura K."/>
            <person name="Hayashi T."/>
        </authorList>
    </citation>
    <scope>NUCLEOTIDE SEQUENCE</scope>
    <source>
        <strain evidence="2">KCTC 52305</strain>
    </source>
</reference>
<dbReference type="Proteomes" id="UP001055167">
    <property type="component" value="Unassembled WGS sequence"/>
</dbReference>
<organism evidence="2 3">
    <name type="scientific">Methylobacterium crusticola</name>
    <dbReference type="NCBI Taxonomy" id="1697972"/>
    <lineage>
        <taxon>Bacteria</taxon>
        <taxon>Pseudomonadati</taxon>
        <taxon>Pseudomonadota</taxon>
        <taxon>Alphaproteobacteria</taxon>
        <taxon>Hyphomicrobiales</taxon>
        <taxon>Methylobacteriaceae</taxon>
        <taxon>Methylobacterium</taxon>
    </lineage>
</organism>
<keyword evidence="3" id="KW-1185">Reference proteome</keyword>
<reference evidence="2" key="1">
    <citation type="journal article" date="2021" name="Front. Microbiol.">
        <title>Comprehensive Comparative Genomics and Phenotyping of Methylobacterium Species.</title>
        <authorList>
            <person name="Alessa O."/>
            <person name="Ogura Y."/>
            <person name="Fujitani Y."/>
            <person name="Takami H."/>
            <person name="Hayashi T."/>
            <person name="Sahin N."/>
            <person name="Tani A."/>
        </authorList>
    </citation>
    <scope>NUCLEOTIDE SEQUENCE</scope>
    <source>
        <strain evidence="2">KCTC 52305</strain>
    </source>
</reference>
<feature type="region of interest" description="Disordered" evidence="1">
    <location>
        <begin position="53"/>
        <end position="91"/>
    </location>
</feature>
<feature type="region of interest" description="Disordered" evidence="1">
    <location>
        <begin position="1"/>
        <end position="37"/>
    </location>
</feature>
<protein>
    <submittedName>
        <fullName evidence="2">Uncharacterized protein</fullName>
    </submittedName>
</protein>
<gene>
    <name evidence="2" type="ORF">OPKNFCMD_2901</name>
</gene>
<feature type="compositionally biased region" description="Basic and acidic residues" evidence="1">
    <location>
        <begin position="1"/>
        <end position="13"/>
    </location>
</feature>
<evidence type="ECO:0000256" key="1">
    <source>
        <dbReference type="SAM" id="MobiDB-lite"/>
    </source>
</evidence>
<dbReference type="EMBL" id="BPQH01000008">
    <property type="protein sequence ID" value="GJD50164.1"/>
    <property type="molecule type" value="Genomic_DNA"/>
</dbReference>
<evidence type="ECO:0000313" key="3">
    <source>
        <dbReference type="Proteomes" id="UP001055167"/>
    </source>
</evidence>
<comment type="caution">
    <text evidence="2">The sequence shown here is derived from an EMBL/GenBank/DDBJ whole genome shotgun (WGS) entry which is preliminary data.</text>
</comment>
<evidence type="ECO:0000313" key="2">
    <source>
        <dbReference type="EMBL" id="GJD50164.1"/>
    </source>
</evidence>
<accession>A0ABQ4QZS4</accession>
<proteinExistence type="predicted"/>
<name>A0ABQ4QZS4_9HYPH</name>
<sequence>MRIRVRERLRQDDSAASQMPPARRPSGRARTNPFAAEDTALPGRMLVLLSRLHRGEAPGAQPGVGGGAAPARTAEPGSRDAVRPQGSGLPD</sequence>